<dbReference type="Pfam" id="PF00459">
    <property type="entry name" value="Inositol_P"/>
    <property type="match status" value="1"/>
</dbReference>
<dbReference type="EMBL" id="CP011545">
    <property type="protein sequence ID" value="AKK09166.1"/>
    <property type="molecule type" value="Genomic_DNA"/>
</dbReference>
<keyword evidence="3" id="KW-1185">Reference proteome</keyword>
<dbReference type="SUPFAM" id="SSF56655">
    <property type="entry name" value="Carbohydrate phosphatase"/>
    <property type="match status" value="1"/>
</dbReference>
<dbReference type="GO" id="GO:0007165">
    <property type="term" value="P:signal transduction"/>
    <property type="evidence" value="ECO:0007669"/>
    <property type="project" value="TreeGrafter"/>
</dbReference>
<evidence type="ECO:0000313" key="3">
    <source>
        <dbReference type="Proteomes" id="UP000035540"/>
    </source>
</evidence>
<dbReference type="GO" id="GO:0006020">
    <property type="term" value="P:inositol metabolic process"/>
    <property type="evidence" value="ECO:0007669"/>
    <property type="project" value="TreeGrafter"/>
</dbReference>
<dbReference type="CDD" id="cd01637">
    <property type="entry name" value="IMPase_like"/>
    <property type="match status" value="1"/>
</dbReference>
<keyword evidence="2" id="KW-0378">Hydrolase</keyword>
<feature type="binding site" evidence="1">
    <location>
        <position position="211"/>
    </location>
    <ligand>
        <name>Mg(2+)</name>
        <dbReference type="ChEBI" id="CHEBI:18420"/>
        <label>1</label>
        <note>catalytic</note>
    </ligand>
</feature>
<dbReference type="PANTHER" id="PTHR20854">
    <property type="entry name" value="INOSITOL MONOPHOSPHATASE"/>
    <property type="match status" value="1"/>
</dbReference>
<feature type="binding site" evidence="1">
    <location>
        <position position="65"/>
    </location>
    <ligand>
        <name>Mg(2+)</name>
        <dbReference type="ChEBI" id="CHEBI:18420"/>
        <label>1</label>
        <note>catalytic</note>
    </ligand>
</feature>
<dbReference type="RefSeq" id="WP_047253395.1">
    <property type="nucleotide sequence ID" value="NZ_CP011545.1"/>
</dbReference>
<dbReference type="PANTHER" id="PTHR20854:SF4">
    <property type="entry name" value="INOSITOL-1-MONOPHOSPHATASE-RELATED"/>
    <property type="match status" value="1"/>
</dbReference>
<keyword evidence="1" id="KW-0460">Magnesium</keyword>
<accession>A0A0G3H716</accession>
<dbReference type="GO" id="GO:0046872">
    <property type="term" value="F:metal ion binding"/>
    <property type="evidence" value="ECO:0007669"/>
    <property type="project" value="UniProtKB-KW"/>
</dbReference>
<dbReference type="InterPro" id="IPR000760">
    <property type="entry name" value="Inositol_monophosphatase-like"/>
</dbReference>
<protein>
    <submittedName>
        <fullName evidence="2">Inositol monophosphatase/fructose-1,6-bisphosphatase family protein</fullName>
        <ecNumber evidence="2">3.1.3.25</ecNumber>
    </submittedName>
</protein>
<feature type="binding site" evidence="1">
    <location>
        <position position="83"/>
    </location>
    <ligand>
        <name>Mg(2+)</name>
        <dbReference type="ChEBI" id="CHEBI:18420"/>
        <label>1</label>
        <note>catalytic</note>
    </ligand>
</feature>
<feature type="binding site" evidence="1">
    <location>
        <position position="82"/>
    </location>
    <ligand>
        <name>Mg(2+)</name>
        <dbReference type="ChEBI" id="CHEBI:18420"/>
        <label>1</label>
        <note>catalytic</note>
    </ligand>
</feature>
<reference evidence="3" key="2">
    <citation type="submission" date="2015-05" db="EMBL/GenBank/DDBJ databases">
        <title>Complete genome sequence of Corynebacterium testudinoris DSM 44614, recovered from necrotic lesions in the mouth of a tortoise.</title>
        <authorList>
            <person name="Ruckert C."/>
            <person name="Albersmeier A."/>
            <person name="Winkler A."/>
            <person name="Tauch A."/>
        </authorList>
    </citation>
    <scope>NUCLEOTIDE SEQUENCE [LARGE SCALE GENOMIC DNA]</scope>
    <source>
        <strain evidence="3">DSM 44614</strain>
    </source>
</reference>
<evidence type="ECO:0000256" key="1">
    <source>
        <dbReference type="PIRSR" id="PIRSR600760-2"/>
    </source>
</evidence>
<evidence type="ECO:0000313" key="2">
    <source>
        <dbReference type="EMBL" id="AKK09166.1"/>
    </source>
</evidence>
<comment type="cofactor">
    <cofactor evidence="1">
        <name>Mg(2+)</name>
        <dbReference type="ChEBI" id="CHEBI:18420"/>
    </cofactor>
</comment>
<dbReference type="Gene3D" id="3.40.190.80">
    <property type="match status" value="1"/>
</dbReference>
<proteinExistence type="predicted"/>
<dbReference type="PRINTS" id="PR00377">
    <property type="entry name" value="IMPHPHTASES"/>
</dbReference>
<dbReference type="OrthoDB" id="9772456at2"/>
<dbReference type="STRING" id="136857.CTEST_08680"/>
<feature type="binding site" evidence="1">
    <location>
        <position position="80"/>
    </location>
    <ligand>
        <name>Mg(2+)</name>
        <dbReference type="ChEBI" id="CHEBI:18420"/>
        <label>1</label>
        <note>catalytic</note>
    </ligand>
</feature>
<keyword evidence="1" id="KW-0479">Metal-binding</keyword>
<dbReference type="AlphaFoldDB" id="A0A0G3H716"/>
<reference evidence="2 3" key="1">
    <citation type="journal article" date="2015" name="Genome Announc.">
        <title>Complete Genome Sequence of the Type Strain Corynebacterium testudinoris DSM 44614, Recovered from Necrotic Lesions in the Mouth of a Tortoise.</title>
        <authorList>
            <person name="Ruckert C."/>
            <person name="Kriete M."/>
            <person name="Jaenicke S."/>
            <person name="Winkler A."/>
            <person name="Tauch A."/>
        </authorList>
    </citation>
    <scope>NUCLEOTIDE SEQUENCE [LARGE SCALE GENOMIC DNA]</scope>
    <source>
        <strain evidence="2 3">DSM 44614</strain>
    </source>
</reference>
<sequence length="262" mass="27327">MDARELLVVAEAVVDDAEAMFIAGLGADPAHWKQPGEFATEVDLAIEAMLRQMLTQFTGIPVLGEEAGGLLTADPVWVVDPIDGTSNYAAGNPMCSILISLLVDYQPVVALTSMPLLGQRVTAFEGSPLIINGRPSTPLAESREMVAQVGFSSVASQVSSTFPSLLRQGLLAELAATYLRPRITGSVGVDLAFTAQGIFGGAVSFSPYVWDNAAGVMLVKAAGGVVTDTEGNDWTPESIGVVAGTSRAHEAIMSTMDAILNS</sequence>
<dbReference type="KEGG" id="cted:CTEST_08680"/>
<dbReference type="Gene3D" id="3.30.540.10">
    <property type="entry name" value="Fructose-1,6-Bisphosphatase, subunit A, domain 1"/>
    <property type="match status" value="1"/>
</dbReference>
<dbReference type="EC" id="3.1.3.25" evidence="2"/>
<dbReference type="GO" id="GO:0008934">
    <property type="term" value="F:inositol monophosphate 1-phosphatase activity"/>
    <property type="evidence" value="ECO:0007669"/>
    <property type="project" value="TreeGrafter"/>
</dbReference>
<dbReference type="Proteomes" id="UP000035540">
    <property type="component" value="Chromosome"/>
</dbReference>
<gene>
    <name evidence="2" type="primary">impA</name>
    <name evidence="2" type="ORF">CTEST_08680</name>
</gene>
<organism evidence="2 3">
    <name type="scientific">Corynebacterium testudinoris</name>
    <dbReference type="NCBI Taxonomy" id="136857"/>
    <lineage>
        <taxon>Bacteria</taxon>
        <taxon>Bacillati</taxon>
        <taxon>Actinomycetota</taxon>
        <taxon>Actinomycetes</taxon>
        <taxon>Mycobacteriales</taxon>
        <taxon>Corynebacteriaceae</taxon>
        <taxon>Corynebacterium</taxon>
    </lineage>
</organism>
<name>A0A0G3H716_9CORY</name>
<dbReference type="PATRIC" id="fig|136857.5.peg.1725"/>